<sequence>MKEIKHTTPFHNLLTGLVIQDNQTGQLGTDLEKEAAIVFSEAASVSLSPDKAALLLKSLAQVLSQDTLGSLVAQALTTSTAHTGELQHVTGLTPSLLEAIQADMIFTNSVPVKSLVKLLKLLQIPLERATAAIAATFEKLQTESRMFISMPAAIQPAFKKGITPVLNQSDFKHLKPDESYLYQNKEALDKYTQRLSELYQQV</sequence>
<accession>A0ABY6J2C3</accession>
<evidence type="ECO:0000313" key="1">
    <source>
        <dbReference type="EMBL" id="UYQ93801.1"/>
    </source>
</evidence>
<organism evidence="1 2">
    <name type="scientific">Chitinophaga horti</name>
    <dbReference type="NCBI Taxonomy" id="2920382"/>
    <lineage>
        <taxon>Bacteria</taxon>
        <taxon>Pseudomonadati</taxon>
        <taxon>Bacteroidota</taxon>
        <taxon>Chitinophagia</taxon>
        <taxon>Chitinophagales</taxon>
        <taxon>Chitinophagaceae</taxon>
        <taxon>Chitinophaga</taxon>
    </lineage>
</organism>
<dbReference type="EMBL" id="CP107006">
    <property type="protein sequence ID" value="UYQ93801.1"/>
    <property type="molecule type" value="Genomic_DNA"/>
</dbReference>
<gene>
    <name evidence="1" type="ORF">MKQ68_01665</name>
</gene>
<keyword evidence="2" id="KW-1185">Reference proteome</keyword>
<proteinExistence type="predicted"/>
<dbReference type="RefSeq" id="WP_244837148.1">
    <property type="nucleotide sequence ID" value="NZ_CP107006.1"/>
</dbReference>
<reference evidence="1" key="1">
    <citation type="submission" date="2022-10" db="EMBL/GenBank/DDBJ databases">
        <title>Chitinophaga sp. nov., isolated from soil.</title>
        <authorList>
            <person name="Jeon C.O."/>
        </authorList>
    </citation>
    <scope>NUCLEOTIDE SEQUENCE</scope>
    <source>
        <strain evidence="1">R8</strain>
    </source>
</reference>
<evidence type="ECO:0000313" key="2">
    <source>
        <dbReference type="Proteomes" id="UP001162741"/>
    </source>
</evidence>
<name>A0ABY6J2C3_9BACT</name>
<protein>
    <submittedName>
        <fullName evidence="1">Uncharacterized protein</fullName>
    </submittedName>
</protein>
<dbReference type="Proteomes" id="UP001162741">
    <property type="component" value="Chromosome"/>
</dbReference>